<keyword evidence="5" id="KW-1133">Transmembrane helix</keyword>
<feature type="compositionally biased region" description="Low complexity" evidence="4">
    <location>
        <begin position="289"/>
        <end position="299"/>
    </location>
</feature>
<keyword evidence="5" id="KW-0812">Transmembrane</keyword>
<feature type="region of interest" description="Disordered" evidence="4">
    <location>
        <begin position="1"/>
        <end position="49"/>
    </location>
</feature>
<accession>E1Z3I1</accession>
<gene>
    <name evidence="7" type="ORF">CHLNCDRAFT_133640</name>
</gene>
<dbReference type="EMBL" id="GL433835">
    <property type="protein sequence ID" value="EFN59857.1"/>
    <property type="molecule type" value="Genomic_DNA"/>
</dbReference>
<dbReference type="InterPro" id="IPR036893">
    <property type="entry name" value="SBP_sf"/>
</dbReference>
<dbReference type="PANTHER" id="PTHR31251:SF169">
    <property type="entry name" value="SQUAMOSA PROMOTER-BINDING-LIKE PROTEIN 8"/>
    <property type="match status" value="1"/>
</dbReference>
<evidence type="ECO:0000256" key="5">
    <source>
        <dbReference type="SAM" id="Phobius"/>
    </source>
</evidence>
<name>E1Z3I1_CHLVA</name>
<feature type="compositionally biased region" description="Low complexity" evidence="4">
    <location>
        <begin position="188"/>
        <end position="203"/>
    </location>
</feature>
<protein>
    <recommendedName>
        <fullName evidence="6">SBP-type domain-containing protein</fullName>
    </recommendedName>
</protein>
<feature type="region of interest" description="Disordered" evidence="4">
    <location>
        <begin position="279"/>
        <end position="303"/>
    </location>
</feature>
<feature type="compositionally biased region" description="Low complexity" evidence="4">
    <location>
        <begin position="20"/>
        <end position="33"/>
    </location>
</feature>
<dbReference type="KEGG" id="cvr:CHLNCDRAFT_133640"/>
<feature type="compositionally biased region" description="Low complexity" evidence="4">
    <location>
        <begin position="168"/>
        <end position="178"/>
    </location>
</feature>
<dbReference type="InterPro" id="IPR004333">
    <property type="entry name" value="SBP_dom"/>
</dbReference>
<organism evidence="8">
    <name type="scientific">Chlorella variabilis</name>
    <name type="common">Green alga</name>
    <dbReference type="NCBI Taxonomy" id="554065"/>
    <lineage>
        <taxon>Eukaryota</taxon>
        <taxon>Viridiplantae</taxon>
        <taxon>Chlorophyta</taxon>
        <taxon>core chlorophytes</taxon>
        <taxon>Trebouxiophyceae</taxon>
        <taxon>Chlorellales</taxon>
        <taxon>Chlorellaceae</taxon>
        <taxon>Chlorella clade</taxon>
        <taxon>Chlorella</taxon>
    </lineage>
</organism>
<dbReference type="Proteomes" id="UP000008141">
    <property type="component" value="Unassembled WGS sequence"/>
</dbReference>
<dbReference type="InterPro" id="IPR044817">
    <property type="entry name" value="SBP-like"/>
</dbReference>
<evidence type="ECO:0000256" key="3">
    <source>
        <dbReference type="ARBA" id="ARBA00022833"/>
    </source>
</evidence>
<feature type="domain" description="SBP-type" evidence="6">
    <location>
        <begin position="51"/>
        <end position="126"/>
    </location>
</feature>
<dbReference type="GO" id="GO:0003677">
    <property type="term" value="F:DNA binding"/>
    <property type="evidence" value="ECO:0007669"/>
    <property type="project" value="InterPro"/>
</dbReference>
<dbReference type="OrthoDB" id="515760at2759"/>
<feature type="compositionally biased region" description="Low complexity" evidence="4">
    <location>
        <begin position="217"/>
        <end position="243"/>
    </location>
</feature>
<keyword evidence="5" id="KW-0472">Membrane</keyword>
<feature type="compositionally biased region" description="Gly residues" evidence="4">
    <location>
        <begin position="131"/>
        <end position="151"/>
    </location>
</feature>
<proteinExistence type="predicted"/>
<dbReference type="PANTHER" id="PTHR31251">
    <property type="entry name" value="SQUAMOSA PROMOTER-BINDING-LIKE PROTEIN 4"/>
    <property type="match status" value="1"/>
</dbReference>
<evidence type="ECO:0000256" key="2">
    <source>
        <dbReference type="ARBA" id="ARBA00022771"/>
    </source>
</evidence>
<feature type="region of interest" description="Disordered" evidence="4">
    <location>
        <begin position="466"/>
        <end position="485"/>
    </location>
</feature>
<keyword evidence="1" id="KW-0479">Metal-binding</keyword>
<dbReference type="InParanoid" id="E1Z3I1"/>
<feature type="region of interest" description="Disordered" evidence="4">
    <location>
        <begin position="121"/>
        <end position="258"/>
    </location>
</feature>
<dbReference type="AlphaFoldDB" id="E1Z3I1"/>
<dbReference type="GeneID" id="17359164"/>
<feature type="transmembrane region" description="Helical" evidence="5">
    <location>
        <begin position="731"/>
        <end position="751"/>
    </location>
</feature>
<evidence type="ECO:0000259" key="6">
    <source>
        <dbReference type="PROSITE" id="PS51141"/>
    </source>
</evidence>
<feature type="compositionally biased region" description="Low complexity" evidence="4">
    <location>
        <begin position="466"/>
        <end position="477"/>
    </location>
</feature>
<reference evidence="7 8" key="1">
    <citation type="journal article" date="2010" name="Plant Cell">
        <title>The Chlorella variabilis NC64A genome reveals adaptation to photosymbiosis, coevolution with viruses, and cryptic sex.</title>
        <authorList>
            <person name="Blanc G."/>
            <person name="Duncan G."/>
            <person name="Agarkova I."/>
            <person name="Borodovsky M."/>
            <person name="Gurnon J."/>
            <person name="Kuo A."/>
            <person name="Lindquist E."/>
            <person name="Lucas S."/>
            <person name="Pangilinan J."/>
            <person name="Polle J."/>
            <person name="Salamov A."/>
            <person name="Terry A."/>
            <person name="Yamada T."/>
            <person name="Dunigan D.D."/>
            <person name="Grigoriev I.V."/>
            <person name="Claverie J.M."/>
            <person name="Van Etten J.L."/>
        </authorList>
    </citation>
    <scope>NUCLEOTIDE SEQUENCE [LARGE SCALE GENOMIC DNA]</scope>
    <source>
        <strain evidence="7 8">NC64A</strain>
    </source>
</reference>
<evidence type="ECO:0000256" key="4">
    <source>
        <dbReference type="SAM" id="MobiDB-lite"/>
    </source>
</evidence>
<dbReference type="GO" id="GO:0008270">
    <property type="term" value="F:zinc ion binding"/>
    <property type="evidence" value="ECO:0007669"/>
    <property type="project" value="UniProtKB-KW"/>
</dbReference>
<dbReference type="SUPFAM" id="SSF103612">
    <property type="entry name" value="SBT domain"/>
    <property type="match status" value="1"/>
</dbReference>
<dbReference type="Gene3D" id="4.10.1100.10">
    <property type="entry name" value="Transcription factor, SBP-box domain"/>
    <property type="match status" value="1"/>
</dbReference>
<feature type="compositionally biased region" description="Polar residues" evidence="4">
    <location>
        <begin position="158"/>
        <end position="167"/>
    </location>
</feature>
<dbReference type="GO" id="GO:0005634">
    <property type="term" value="C:nucleus"/>
    <property type="evidence" value="ECO:0007669"/>
    <property type="project" value="InterPro"/>
</dbReference>
<keyword evidence="8" id="KW-1185">Reference proteome</keyword>
<evidence type="ECO:0000256" key="1">
    <source>
        <dbReference type="ARBA" id="ARBA00022723"/>
    </source>
</evidence>
<evidence type="ECO:0000313" key="8">
    <source>
        <dbReference type="Proteomes" id="UP000008141"/>
    </source>
</evidence>
<evidence type="ECO:0000313" key="7">
    <source>
        <dbReference type="EMBL" id="EFN59857.1"/>
    </source>
</evidence>
<dbReference type="PROSITE" id="PS51141">
    <property type="entry name" value="ZF_SBP"/>
    <property type="match status" value="1"/>
</dbReference>
<dbReference type="RefSeq" id="XP_005851959.1">
    <property type="nucleotide sequence ID" value="XM_005851897.1"/>
</dbReference>
<sequence length="752" mass="75445">MEWRSGDATWNPPRSERGPSGSAGQAAAQGESADQARETPGKRRRRRFAGQQVCQVQGCPEPLESPYHKKYKICPIHLHIGSIVLEGSRARFCQKCGHFQPLPDFEGERKSCRAALERHSLRQRLRKAKPTGGGAGSGGGTGSSGGSGGGTSTPSASLFSSNDGSARQQQQQPASGSASPPPLPPQPSQVHQVQQVQQVQQAPLPDPSLSGHREGEAAASMPPSAAAAAAGAAPGEAALPAGSTPGSASGEAGRERAGDAVLAVPQAADVLLTAPQAAAAAGPGGGTAAGPSAAPGAAPEPAPERYVSPAQLYRLSLKIFGCTPDMLAPDILRELLASLAIFPELVEAALLQALRAPPAASRVLLQWQGQVAWAAAGGGAAAAAAPGSLAEPRLQVQPACIAAPAAGLPWPLVRLQLLGGTRAAGPPVALCRQAGRHLPVEAWGESEAAAAAGLAAARAAALAAGSSGSGSGSSSDSNGEEELPAAALAAPQEAAAVPPAIQPASRPWQQWVRPVGLCPGSCELEVQLPLAGAAAAAAGGDGGVLLSSPAPLLVLQDAAAAAEVQRLVQCSGGPGAQALDNLLRDVGLAAALLEEGREQGADEPAAPPLPPAVVAAAACAAAGFAQRHGMPSLQRLLLTAAAAAGSATPAQPPASEQDEELSAALSLEVAKGKAEEGDQGPLLSDRQQAALLSSQAARRTECMKRDVESLEVQEWPGARGAARGALAGPRLQRLCAALLALFLALLLVRLLL</sequence>
<keyword evidence="2" id="KW-0863">Zinc-finger</keyword>
<dbReference type="Pfam" id="PF03110">
    <property type="entry name" value="SBP"/>
    <property type="match status" value="1"/>
</dbReference>
<keyword evidence="3" id="KW-0862">Zinc</keyword>